<gene>
    <name evidence="2" type="ORF">JIV24_08280</name>
</gene>
<keyword evidence="1" id="KW-1133">Transmembrane helix</keyword>
<keyword evidence="3" id="KW-1185">Reference proteome</keyword>
<reference evidence="2 3" key="1">
    <citation type="submission" date="2021-01" db="EMBL/GenBank/DDBJ databases">
        <title>Carboxyliciviraga sp.nov., isolated from coastal sediments.</title>
        <authorList>
            <person name="Lu D."/>
            <person name="Zhang T."/>
        </authorList>
    </citation>
    <scope>NUCLEOTIDE SEQUENCE [LARGE SCALE GENOMIC DNA]</scope>
    <source>
        <strain evidence="2 3">N1Y132</strain>
    </source>
</reference>
<evidence type="ECO:0000313" key="2">
    <source>
        <dbReference type="EMBL" id="MBK3517334.1"/>
    </source>
</evidence>
<dbReference type="RefSeq" id="WP_200464561.1">
    <property type="nucleotide sequence ID" value="NZ_JAENRR010000014.1"/>
</dbReference>
<organism evidence="2 3">
    <name type="scientific">Carboxylicivirga marina</name>
    <dbReference type="NCBI Taxonomy" id="2800988"/>
    <lineage>
        <taxon>Bacteria</taxon>
        <taxon>Pseudomonadati</taxon>
        <taxon>Bacteroidota</taxon>
        <taxon>Bacteroidia</taxon>
        <taxon>Marinilabiliales</taxon>
        <taxon>Marinilabiliaceae</taxon>
        <taxon>Carboxylicivirga</taxon>
    </lineage>
</organism>
<protein>
    <submittedName>
        <fullName evidence="2">Uncharacterized protein</fullName>
    </submittedName>
</protein>
<dbReference type="Proteomes" id="UP000605676">
    <property type="component" value="Unassembled WGS sequence"/>
</dbReference>
<feature type="transmembrane region" description="Helical" evidence="1">
    <location>
        <begin position="75"/>
        <end position="97"/>
    </location>
</feature>
<sequence>MNMIKSNTEKSFRIAMVILLLFAFTYLNVFLKIWNKFHNGEILIALPFIATGILGTIGLIYSIKGRKENRSIKKVVSVLINVGVIILFIGLMLKNIIDITNAFN</sequence>
<keyword evidence="1" id="KW-0472">Membrane</keyword>
<feature type="transmembrane region" description="Helical" evidence="1">
    <location>
        <begin position="42"/>
        <end position="63"/>
    </location>
</feature>
<evidence type="ECO:0000256" key="1">
    <source>
        <dbReference type="SAM" id="Phobius"/>
    </source>
</evidence>
<feature type="transmembrane region" description="Helical" evidence="1">
    <location>
        <begin position="12"/>
        <end position="30"/>
    </location>
</feature>
<name>A0ABS1HI59_9BACT</name>
<comment type="caution">
    <text evidence="2">The sequence shown here is derived from an EMBL/GenBank/DDBJ whole genome shotgun (WGS) entry which is preliminary data.</text>
</comment>
<accession>A0ABS1HI59</accession>
<evidence type="ECO:0000313" key="3">
    <source>
        <dbReference type="Proteomes" id="UP000605676"/>
    </source>
</evidence>
<dbReference type="EMBL" id="JAENRR010000014">
    <property type="protein sequence ID" value="MBK3517334.1"/>
    <property type="molecule type" value="Genomic_DNA"/>
</dbReference>
<proteinExistence type="predicted"/>
<keyword evidence="1" id="KW-0812">Transmembrane</keyword>